<name>A0A5N6PVN8_9ASTR</name>
<dbReference type="EMBL" id="SZYD01000002">
    <property type="protein sequence ID" value="KAD7117609.1"/>
    <property type="molecule type" value="Genomic_DNA"/>
</dbReference>
<protein>
    <submittedName>
        <fullName evidence="2">Uncharacterized protein</fullName>
    </submittedName>
</protein>
<comment type="caution">
    <text evidence="2">The sequence shown here is derived from an EMBL/GenBank/DDBJ whole genome shotgun (WGS) entry which is preliminary data.</text>
</comment>
<accession>A0A5N6PVN8</accession>
<dbReference type="AlphaFoldDB" id="A0A5N6PVN8"/>
<gene>
    <name evidence="2" type="ORF">E3N88_04877</name>
</gene>
<keyword evidence="1" id="KW-0472">Membrane</keyword>
<dbReference type="Proteomes" id="UP000326396">
    <property type="component" value="Linkage Group LG10"/>
</dbReference>
<evidence type="ECO:0000313" key="2">
    <source>
        <dbReference type="EMBL" id="KAD7117609.1"/>
    </source>
</evidence>
<evidence type="ECO:0000313" key="3">
    <source>
        <dbReference type="Proteomes" id="UP000326396"/>
    </source>
</evidence>
<keyword evidence="3" id="KW-1185">Reference proteome</keyword>
<proteinExistence type="predicted"/>
<keyword evidence="1" id="KW-1133">Transmembrane helix</keyword>
<evidence type="ECO:0000256" key="1">
    <source>
        <dbReference type="SAM" id="Phobius"/>
    </source>
</evidence>
<feature type="transmembrane region" description="Helical" evidence="1">
    <location>
        <begin position="100"/>
        <end position="118"/>
    </location>
</feature>
<organism evidence="2 3">
    <name type="scientific">Mikania micrantha</name>
    <name type="common">bitter vine</name>
    <dbReference type="NCBI Taxonomy" id="192012"/>
    <lineage>
        <taxon>Eukaryota</taxon>
        <taxon>Viridiplantae</taxon>
        <taxon>Streptophyta</taxon>
        <taxon>Embryophyta</taxon>
        <taxon>Tracheophyta</taxon>
        <taxon>Spermatophyta</taxon>
        <taxon>Magnoliopsida</taxon>
        <taxon>eudicotyledons</taxon>
        <taxon>Gunneridae</taxon>
        <taxon>Pentapetalae</taxon>
        <taxon>asterids</taxon>
        <taxon>campanulids</taxon>
        <taxon>Asterales</taxon>
        <taxon>Asteraceae</taxon>
        <taxon>Asteroideae</taxon>
        <taxon>Heliantheae alliance</taxon>
        <taxon>Eupatorieae</taxon>
        <taxon>Mikania</taxon>
    </lineage>
</organism>
<sequence length="272" mass="30752">MSSTMAPQRWVVFFANEEKQEMRYKKLVDPRTSGLVLCSIGITIATWSSLDMKGHISSRLVNICEEASISISGNSTVTAMDSSTINYPTPIFYSFKANSLVLALFLIAIMEITPLPLLTDTWVLIFNRLISLDIDSLISYISYVQDQKLYNVKTNTFPTWCQDDCLSLSRCNDYHKKINSVEDTGKLTDENHEIRIAEQPREFGFEEVKLGSFGTCSHKTPKIQTATVGTGKDEHKTSIFKRVDLLVIVIATRERKIIILKPVELLEKEIDA</sequence>
<reference evidence="2 3" key="1">
    <citation type="submission" date="2019-05" db="EMBL/GenBank/DDBJ databases">
        <title>Mikania micrantha, genome provides insights into the molecular mechanism of rapid growth.</title>
        <authorList>
            <person name="Liu B."/>
        </authorList>
    </citation>
    <scope>NUCLEOTIDE SEQUENCE [LARGE SCALE GENOMIC DNA]</scope>
    <source>
        <strain evidence="2">NLD-2019</strain>
        <tissue evidence="2">Leaf</tissue>
    </source>
</reference>
<keyword evidence="1" id="KW-0812">Transmembrane</keyword>